<organism evidence="7 8">
    <name type="scientific">Amaricoccus macauensis</name>
    <dbReference type="NCBI Taxonomy" id="57001"/>
    <lineage>
        <taxon>Bacteria</taxon>
        <taxon>Pseudomonadati</taxon>
        <taxon>Pseudomonadota</taxon>
        <taxon>Alphaproteobacteria</taxon>
        <taxon>Rhodobacterales</taxon>
        <taxon>Paracoccaceae</taxon>
        <taxon>Amaricoccus</taxon>
    </lineage>
</organism>
<dbReference type="SUPFAM" id="SSF51905">
    <property type="entry name" value="FAD/NAD(P)-binding domain"/>
    <property type="match status" value="1"/>
</dbReference>
<evidence type="ECO:0000256" key="3">
    <source>
        <dbReference type="ARBA" id="ARBA00022630"/>
    </source>
</evidence>
<dbReference type="EMBL" id="JACHFM010000007">
    <property type="protein sequence ID" value="MBB5224387.1"/>
    <property type="molecule type" value="Genomic_DNA"/>
</dbReference>
<evidence type="ECO:0000259" key="6">
    <source>
        <dbReference type="Pfam" id="PF05199"/>
    </source>
</evidence>
<protein>
    <submittedName>
        <fullName evidence="7">Choline dehydrogenase-like flavoprotein</fullName>
    </submittedName>
</protein>
<reference evidence="7 8" key="1">
    <citation type="submission" date="2020-08" db="EMBL/GenBank/DDBJ databases">
        <title>Genomic Encyclopedia of Type Strains, Phase IV (KMG-IV): sequencing the most valuable type-strain genomes for metagenomic binning, comparative biology and taxonomic classification.</title>
        <authorList>
            <person name="Goeker M."/>
        </authorList>
    </citation>
    <scope>NUCLEOTIDE SEQUENCE [LARGE SCALE GENOMIC DNA]</scope>
    <source>
        <strain evidence="7 8">DSM 101730</strain>
    </source>
</reference>
<keyword evidence="5" id="KW-0560">Oxidoreductase</keyword>
<evidence type="ECO:0000313" key="8">
    <source>
        <dbReference type="Proteomes" id="UP000549457"/>
    </source>
</evidence>
<comment type="caution">
    <text evidence="7">The sequence shown here is derived from an EMBL/GenBank/DDBJ whole genome shotgun (WGS) entry which is preliminary data.</text>
</comment>
<dbReference type="PANTHER" id="PTHR42784:SF1">
    <property type="entry name" value="PYRANOSE 2-OXIDASE"/>
    <property type="match status" value="1"/>
</dbReference>
<dbReference type="InterPro" id="IPR036188">
    <property type="entry name" value="FAD/NAD-bd_sf"/>
</dbReference>
<evidence type="ECO:0000256" key="5">
    <source>
        <dbReference type="ARBA" id="ARBA00023002"/>
    </source>
</evidence>
<gene>
    <name evidence="7" type="ORF">HNP73_004357</name>
</gene>
<dbReference type="RefSeq" id="WP_184155004.1">
    <property type="nucleotide sequence ID" value="NZ_JACHFM010000007.1"/>
</dbReference>
<dbReference type="Gene3D" id="3.50.50.60">
    <property type="entry name" value="FAD/NAD(P)-binding domain"/>
    <property type="match status" value="2"/>
</dbReference>
<evidence type="ECO:0000313" key="7">
    <source>
        <dbReference type="EMBL" id="MBB5224387.1"/>
    </source>
</evidence>
<keyword evidence="8" id="KW-1185">Reference proteome</keyword>
<feature type="domain" description="Glucose-methanol-choline oxidoreductase C-terminal" evidence="6">
    <location>
        <begin position="373"/>
        <end position="501"/>
    </location>
</feature>
<accession>A0A840SQP8</accession>
<dbReference type="AlphaFoldDB" id="A0A840SQP8"/>
<proteinExistence type="inferred from homology"/>
<comment type="cofactor">
    <cofactor evidence="1">
        <name>FAD</name>
        <dbReference type="ChEBI" id="CHEBI:57692"/>
    </cofactor>
</comment>
<keyword evidence="3" id="KW-0285">Flavoprotein</keyword>
<dbReference type="Proteomes" id="UP000549457">
    <property type="component" value="Unassembled WGS sequence"/>
</dbReference>
<evidence type="ECO:0000256" key="4">
    <source>
        <dbReference type="ARBA" id="ARBA00022827"/>
    </source>
</evidence>
<name>A0A840SQP8_9RHOB</name>
<dbReference type="InterPro" id="IPR051473">
    <property type="entry name" value="P2Ox-like"/>
</dbReference>
<dbReference type="Pfam" id="PF05199">
    <property type="entry name" value="GMC_oxred_C"/>
    <property type="match status" value="1"/>
</dbReference>
<sequence length="514" mass="56480">MIVDATDADRGLFDRTFDACVIGAGPAGITLARRLAARGLSVALMEGGGFEFSEESQDLYKGENVGLEYFPLEEARLRYFGGASNHWGGRCRELDAMNFLPLAANPLSGWPIDKAALDPYAEETDEILDMVSAAEMPDLPLTQKTPRFHRIQYRYSPPTRFGEKYREELAESEGIVCALNANLIDMRLDDALGTVTGATFKSFADGDPGFTINARAFALCLGGLENPRALLNCQSQKPNGIGNDNDQVGRYFCEHPHFLLGQIYYNRPIPEAQILADPEEAYAPTVEFLETHDTLSFSLLVTPMIEEPLRLSTEVMRTAGCVTGFSEHVLEKVLGKNLDCSRGGLRMYFAQDGQRHAVQGRVAVHAEQGLHPESRVMLSDEVDRFGLRRIRFDWRLTEIDFHTMETAVAELGAHYAEQGIGRVQISDWLTADPVRAPGLGQGSRVGGHHHMCATRMSTNPREGVVDADCKVHGVSNLYIGGSSAFATTGYANPTYTIVQMALRLGDHLTGTLKA</sequence>
<evidence type="ECO:0000256" key="1">
    <source>
        <dbReference type="ARBA" id="ARBA00001974"/>
    </source>
</evidence>
<dbReference type="GO" id="GO:0016614">
    <property type="term" value="F:oxidoreductase activity, acting on CH-OH group of donors"/>
    <property type="evidence" value="ECO:0007669"/>
    <property type="project" value="InterPro"/>
</dbReference>
<evidence type="ECO:0000256" key="2">
    <source>
        <dbReference type="ARBA" id="ARBA00010790"/>
    </source>
</evidence>
<dbReference type="PANTHER" id="PTHR42784">
    <property type="entry name" value="PYRANOSE 2-OXIDASE"/>
    <property type="match status" value="1"/>
</dbReference>
<dbReference type="InterPro" id="IPR007867">
    <property type="entry name" value="GMC_OxRtase_C"/>
</dbReference>
<comment type="similarity">
    <text evidence="2">Belongs to the GMC oxidoreductase family.</text>
</comment>
<keyword evidence="4" id="KW-0274">FAD</keyword>